<accession>A0A6C0JSN9</accession>
<evidence type="ECO:0000256" key="1">
    <source>
        <dbReference type="SAM" id="MobiDB-lite"/>
    </source>
</evidence>
<name>A0A6C0JSN9_9ZZZZ</name>
<dbReference type="AlphaFoldDB" id="A0A6C0JSN9"/>
<protein>
    <submittedName>
        <fullName evidence="2">Uncharacterized protein</fullName>
    </submittedName>
</protein>
<sequence length="134" mass="14576">MSSSTLPTDPAPTRQTTPGQSVPSSLTLGQVYSNPVFTFAFNSGCLVHLRGSADPEANWKLIQEAKPGLVKEIDTMYTETGTYPLYEMVNILHPCTNQEYTLALMKACSLKGDITKELYLKIVPTTESGEGSRG</sequence>
<evidence type="ECO:0000313" key="2">
    <source>
        <dbReference type="EMBL" id="QHU08579.1"/>
    </source>
</evidence>
<reference evidence="2" key="1">
    <citation type="journal article" date="2020" name="Nature">
        <title>Giant virus diversity and host interactions through global metagenomics.</title>
        <authorList>
            <person name="Schulz F."/>
            <person name="Roux S."/>
            <person name="Paez-Espino D."/>
            <person name="Jungbluth S."/>
            <person name="Walsh D.A."/>
            <person name="Denef V.J."/>
            <person name="McMahon K.D."/>
            <person name="Konstantinidis K.T."/>
            <person name="Eloe-Fadrosh E.A."/>
            <person name="Kyrpides N.C."/>
            <person name="Woyke T."/>
        </authorList>
    </citation>
    <scope>NUCLEOTIDE SEQUENCE</scope>
    <source>
        <strain evidence="2">GVMAG-S-1063924-116</strain>
    </source>
</reference>
<feature type="region of interest" description="Disordered" evidence="1">
    <location>
        <begin position="1"/>
        <end position="24"/>
    </location>
</feature>
<organism evidence="2">
    <name type="scientific">viral metagenome</name>
    <dbReference type="NCBI Taxonomy" id="1070528"/>
    <lineage>
        <taxon>unclassified sequences</taxon>
        <taxon>metagenomes</taxon>
        <taxon>organismal metagenomes</taxon>
    </lineage>
</organism>
<dbReference type="EMBL" id="MN740698">
    <property type="protein sequence ID" value="QHU08579.1"/>
    <property type="molecule type" value="Genomic_DNA"/>
</dbReference>
<proteinExistence type="predicted"/>